<proteinExistence type="predicted"/>
<organism evidence="1 2">
    <name type="scientific">Sistotremastrum niveocremeum HHB9708</name>
    <dbReference type="NCBI Taxonomy" id="1314777"/>
    <lineage>
        <taxon>Eukaryota</taxon>
        <taxon>Fungi</taxon>
        <taxon>Dikarya</taxon>
        <taxon>Basidiomycota</taxon>
        <taxon>Agaricomycotina</taxon>
        <taxon>Agaricomycetes</taxon>
        <taxon>Sistotremastrales</taxon>
        <taxon>Sistotremastraceae</taxon>
        <taxon>Sertulicium</taxon>
        <taxon>Sertulicium niveocremeum</taxon>
    </lineage>
</organism>
<sequence length="420" mass="47996">MLMFDVHLRSHSRDKRIRYYRVSSKGASYDTAWMNGRKRCTISGEDQDVQSRSPPFIPPFIHLPLFLNIAASIDIVPLYEPSNHSDLQSTRNVSHCILILIHLVSYNINHLPSHTLLFLLVISSYSYSYLILITDASSHSFEIENYILPVPSGLGLNSQPILLPRLKHFIILYLNWEDMISIVRRIEVPATAHISHGISNGDVGNRPGEFESKLATLLQPRIQLYDRAEIATGYLRLYSSAKSVGSIVFQFWHRTAGSDTSTFVLSYFSEARTEHFTAVRVFGTSTSELPSADSLFSNFAKWQNLSYLSLVSWDQLNRFFVTFGTNVVLCPRLRRLDIARSQFNPSQLLAFLRDRQHRASKIECLTIHTRTEDEMTYVYEEHVGKLVEIPTSKSVQMIDDAEFEAPSQKTCVPYDSLHLK</sequence>
<dbReference type="Proteomes" id="UP000076722">
    <property type="component" value="Unassembled WGS sequence"/>
</dbReference>
<gene>
    <name evidence="1" type="ORF">SISNIDRAFT_550958</name>
</gene>
<evidence type="ECO:0000313" key="2">
    <source>
        <dbReference type="Proteomes" id="UP000076722"/>
    </source>
</evidence>
<evidence type="ECO:0000313" key="1">
    <source>
        <dbReference type="EMBL" id="KZS91389.1"/>
    </source>
</evidence>
<reference evidence="1 2" key="1">
    <citation type="journal article" date="2016" name="Mol. Biol. Evol.">
        <title>Comparative Genomics of Early-Diverging Mushroom-Forming Fungi Provides Insights into the Origins of Lignocellulose Decay Capabilities.</title>
        <authorList>
            <person name="Nagy L.G."/>
            <person name="Riley R."/>
            <person name="Tritt A."/>
            <person name="Adam C."/>
            <person name="Daum C."/>
            <person name="Floudas D."/>
            <person name="Sun H."/>
            <person name="Yadav J.S."/>
            <person name="Pangilinan J."/>
            <person name="Larsson K.H."/>
            <person name="Matsuura K."/>
            <person name="Barry K."/>
            <person name="Labutti K."/>
            <person name="Kuo R."/>
            <person name="Ohm R.A."/>
            <person name="Bhattacharya S.S."/>
            <person name="Shirouzu T."/>
            <person name="Yoshinaga Y."/>
            <person name="Martin F.M."/>
            <person name="Grigoriev I.V."/>
            <person name="Hibbett D.S."/>
        </authorList>
    </citation>
    <scope>NUCLEOTIDE SEQUENCE [LARGE SCALE GENOMIC DNA]</scope>
    <source>
        <strain evidence="1 2">HHB9708</strain>
    </source>
</reference>
<accession>A0A164SE41</accession>
<keyword evidence="2" id="KW-1185">Reference proteome</keyword>
<name>A0A164SE41_9AGAM</name>
<dbReference type="EMBL" id="KV419415">
    <property type="protein sequence ID" value="KZS91389.1"/>
    <property type="molecule type" value="Genomic_DNA"/>
</dbReference>
<dbReference type="AlphaFoldDB" id="A0A164SE41"/>
<protein>
    <submittedName>
        <fullName evidence="1">Uncharacterized protein</fullName>
    </submittedName>
</protein>